<proteinExistence type="inferred from homology"/>
<feature type="transmembrane region" description="Helical" evidence="7">
    <location>
        <begin position="204"/>
        <end position="223"/>
    </location>
</feature>
<comment type="similarity">
    <text evidence="5">Belongs to the SAT4 family.</text>
</comment>
<evidence type="ECO:0000256" key="2">
    <source>
        <dbReference type="ARBA" id="ARBA00022692"/>
    </source>
</evidence>
<feature type="domain" description="Rhodopsin" evidence="8">
    <location>
        <begin position="29"/>
        <end position="268"/>
    </location>
</feature>
<evidence type="ECO:0000256" key="1">
    <source>
        <dbReference type="ARBA" id="ARBA00004141"/>
    </source>
</evidence>
<dbReference type="Pfam" id="PF20684">
    <property type="entry name" value="Fung_rhodopsin"/>
    <property type="match status" value="1"/>
</dbReference>
<feature type="transmembrane region" description="Helical" evidence="7">
    <location>
        <begin position="172"/>
        <end position="192"/>
    </location>
</feature>
<dbReference type="Proteomes" id="UP000800036">
    <property type="component" value="Unassembled WGS sequence"/>
</dbReference>
<evidence type="ECO:0000256" key="4">
    <source>
        <dbReference type="ARBA" id="ARBA00023136"/>
    </source>
</evidence>
<evidence type="ECO:0000256" key="6">
    <source>
        <dbReference type="SAM" id="MobiDB-lite"/>
    </source>
</evidence>
<dbReference type="EMBL" id="ML976758">
    <property type="protein sequence ID" value="KAF1965636.1"/>
    <property type="molecule type" value="Genomic_DNA"/>
</dbReference>
<gene>
    <name evidence="9" type="ORF">BU23DRAFT_488829</name>
</gene>
<keyword evidence="10" id="KW-1185">Reference proteome</keyword>
<dbReference type="OrthoDB" id="3897607at2759"/>
<protein>
    <recommendedName>
        <fullName evidence="8">Rhodopsin domain-containing protein</fullName>
    </recommendedName>
</protein>
<accession>A0A6A5URW4</accession>
<dbReference type="GO" id="GO:0016020">
    <property type="term" value="C:membrane"/>
    <property type="evidence" value="ECO:0007669"/>
    <property type="project" value="UniProtKB-SubCell"/>
</dbReference>
<feature type="compositionally biased region" description="Polar residues" evidence="6">
    <location>
        <begin position="293"/>
        <end position="315"/>
    </location>
</feature>
<evidence type="ECO:0000256" key="5">
    <source>
        <dbReference type="ARBA" id="ARBA00038359"/>
    </source>
</evidence>
<reference evidence="9" key="1">
    <citation type="journal article" date="2020" name="Stud. Mycol.">
        <title>101 Dothideomycetes genomes: a test case for predicting lifestyles and emergence of pathogens.</title>
        <authorList>
            <person name="Haridas S."/>
            <person name="Albert R."/>
            <person name="Binder M."/>
            <person name="Bloem J."/>
            <person name="Labutti K."/>
            <person name="Salamov A."/>
            <person name="Andreopoulos B."/>
            <person name="Baker S."/>
            <person name="Barry K."/>
            <person name="Bills G."/>
            <person name="Bluhm B."/>
            <person name="Cannon C."/>
            <person name="Castanera R."/>
            <person name="Culley D."/>
            <person name="Daum C."/>
            <person name="Ezra D."/>
            <person name="Gonzalez J."/>
            <person name="Henrissat B."/>
            <person name="Kuo A."/>
            <person name="Liang C."/>
            <person name="Lipzen A."/>
            <person name="Lutzoni F."/>
            <person name="Magnuson J."/>
            <person name="Mondo S."/>
            <person name="Nolan M."/>
            <person name="Ohm R."/>
            <person name="Pangilinan J."/>
            <person name="Park H.-J."/>
            <person name="Ramirez L."/>
            <person name="Alfaro M."/>
            <person name="Sun H."/>
            <person name="Tritt A."/>
            <person name="Yoshinaga Y."/>
            <person name="Zwiers L.-H."/>
            <person name="Turgeon B."/>
            <person name="Goodwin S."/>
            <person name="Spatafora J."/>
            <person name="Crous P."/>
            <person name="Grigoriev I."/>
        </authorList>
    </citation>
    <scope>NUCLEOTIDE SEQUENCE</scope>
    <source>
        <strain evidence="9">CBS 107.79</strain>
    </source>
</reference>
<comment type="subcellular location">
    <subcellularLocation>
        <location evidence="1">Membrane</location>
        <topology evidence="1">Multi-pass membrane protein</topology>
    </subcellularLocation>
</comment>
<dbReference type="PANTHER" id="PTHR33048:SF96">
    <property type="entry name" value="INTEGRAL MEMBRANE PROTEIN"/>
    <property type="match status" value="1"/>
</dbReference>
<evidence type="ECO:0000313" key="9">
    <source>
        <dbReference type="EMBL" id="KAF1965636.1"/>
    </source>
</evidence>
<keyword evidence="3 7" id="KW-1133">Transmembrane helix</keyword>
<feature type="transmembrane region" description="Helical" evidence="7">
    <location>
        <begin position="12"/>
        <end position="33"/>
    </location>
</feature>
<feature type="transmembrane region" description="Helical" evidence="7">
    <location>
        <begin position="45"/>
        <end position="67"/>
    </location>
</feature>
<organism evidence="9 10">
    <name type="scientific">Bimuria novae-zelandiae CBS 107.79</name>
    <dbReference type="NCBI Taxonomy" id="1447943"/>
    <lineage>
        <taxon>Eukaryota</taxon>
        <taxon>Fungi</taxon>
        <taxon>Dikarya</taxon>
        <taxon>Ascomycota</taxon>
        <taxon>Pezizomycotina</taxon>
        <taxon>Dothideomycetes</taxon>
        <taxon>Pleosporomycetidae</taxon>
        <taxon>Pleosporales</taxon>
        <taxon>Massarineae</taxon>
        <taxon>Didymosphaeriaceae</taxon>
        <taxon>Bimuria</taxon>
    </lineage>
</organism>
<evidence type="ECO:0000256" key="3">
    <source>
        <dbReference type="ARBA" id="ARBA00022989"/>
    </source>
</evidence>
<keyword evidence="2 7" id="KW-0812">Transmembrane</keyword>
<dbReference type="PANTHER" id="PTHR33048">
    <property type="entry name" value="PTH11-LIKE INTEGRAL MEMBRANE PROTEIN (AFU_ORTHOLOGUE AFUA_5G11245)"/>
    <property type="match status" value="1"/>
</dbReference>
<dbReference type="AlphaFoldDB" id="A0A6A5URW4"/>
<sequence>MTVQPTGPGLTLLIVMSVCLALTTIVVALRIWARLTIKALGLDDWLMILGWVCLTFVFICDFIFINHGIGAHAYRISEDDKKIARKWFLFAGIGYAISTAPIKASICVLLLRITANTRALYTYILYSNIFLACVGTLVRVTAYAWRCRPFSAAWDPNAGKCADASILTNTSYFFGAICILTDCVCAVLPTVVVWHMRLERRIKWYIGIILALGFLASIATIIRMKYLINYGDPLDTLYNLVPIALWSEMECTLGILAGSLTTLRPFLRLLPRPFSSSLHRRPPSHALRDFYPNNRNMNTPSISIPGSHPTPLSTDSRTKLGPSRGKRDQREEITYMGHSFHIKGGKNGDEEEIDETGSMRMMLGMPEREPLEIVKETRYEVRSVRDWQERGWGDWRADA</sequence>
<dbReference type="InterPro" id="IPR049326">
    <property type="entry name" value="Rhodopsin_dom_fungi"/>
</dbReference>
<feature type="transmembrane region" description="Helical" evidence="7">
    <location>
        <begin position="123"/>
        <end position="145"/>
    </location>
</feature>
<evidence type="ECO:0000259" key="8">
    <source>
        <dbReference type="Pfam" id="PF20684"/>
    </source>
</evidence>
<feature type="transmembrane region" description="Helical" evidence="7">
    <location>
        <begin position="87"/>
        <end position="111"/>
    </location>
</feature>
<feature type="region of interest" description="Disordered" evidence="6">
    <location>
        <begin position="278"/>
        <end position="331"/>
    </location>
</feature>
<evidence type="ECO:0000313" key="10">
    <source>
        <dbReference type="Proteomes" id="UP000800036"/>
    </source>
</evidence>
<dbReference type="InterPro" id="IPR052337">
    <property type="entry name" value="SAT4-like"/>
</dbReference>
<evidence type="ECO:0000256" key="7">
    <source>
        <dbReference type="SAM" id="Phobius"/>
    </source>
</evidence>
<name>A0A6A5URW4_9PLEO</name>
<keyword evidence="4 7" id="KW-0472">Membrane</keyword>